<dbReference type="AlphaFoldDB" id="A0A402CTQ6"/>
<evidence type="ECO:0000313" key="6">
    <source>
        <dbReference type="EMBL" id="BDI30627.1"/>
    </source>
</evidence>
<dbReference type="InterPro" id="IPR000228">
    <property type="entry name" value="RNA3'_term_phos_cyc"/>
</dbReference>
<evidence type="ECO:0000313" key="7">
    <source>
        <dbReference type="Proteomes" id="UP000287394"/>
    </source>
</evidence>
<evidence type="ECO:0000256" key="4">
    <source>
        <dbReference type="ARBA" id="ARBA00024481"/>
    </source>
</evidence>
<dbReference type="EMBL" id="AP025739">
    <property type="protein sequence ID" value="BDI30627.1"/>
    <property type="molecule type" value="Genomic_DNA"/>
</dbReference>
<dbReference type="GO" id="GO:0005524">
    <property type="term" value="F:ATP binding"/>
    <property type="evidence" value="ECO:0007669"/>
    <property type="project" value="UniProtKB-KW"/>
</dbReference>
<comment type="subcellular location">
    <subcellularLocation>
        <location evidence="5">Cytoplasm</location>
    </subcellularLocation>
</comment>
<dbReference type="InterPro" id="IPR017770">
    <property type="entry name" value="RNA3'_term_phos_cyc_type_1"/>
</dbReference>
<dbReference type="InterPro" id="IPR036553">
    <property type="entry name" value="RPTC_insert"/>
</dbReference>
<dbReference type="GO" id="GO:0005737">
    <property type="term" value="C:cytoplasm"/>
    <property type="evidence" value="ECO:0007669"/>
    <property type="project" value="UniProtKB-SubCell"/>
</dbReference>
<evidence type="ECO:0000256" key="3">
    <source>
        <dbReference type="ARBA" id="ARBA00022741"/>
    </source>
</evidence>
<dbReference type="InterPro" id="IPR023797">
    <property type="entry name" value="RNA3'_phos_cyclase_dom"/>
</dbReference>
<dbReference type="InterPro" id="IPR037136">
    <property type="entry name" value="RNA3'_phos_cyclase_dom_sf"/>
</dbReference>
<dbReference type="HAMAP" id="MF_00200">
    <property type="entry name" value="RTC"/>
    <property type="match status" value="1"/>
</dbReference>
<dbReference type="Gene3D" id="3.30.360.20">
    <property type="entry name" value="RNA 3'-terminal phosphate cyclase, insert domain"/>
    <property type="match status" value="1"/>
</dbReference>
<dbReference type="KEGG" id="ccot:CCAX7_26780"/>
<gene>
    <name evidence="5 6" type="primary">rtcA</name>
    <name evidence="6" type="ORF">CCAX7_26780</name>
</gene>
<accession>A0A402CTQ6</accession>
<evidence type="ECO:0000256" key="1">
    <source>
        <dbReference type="ARBA" id="ARBA00009206"/>
    </source>
</evidence>
<reference evidence="6 7" key="1">
    <citation type="journal article" date="2019" name="Int. J. Syst. Evol. Microbiol.">
        <title>Capsulimonas corticalis gen. nov., sp. nov., an aerobic capsulated bacterium, of a novel bacterial order, Capsulimonadales ord. nov., of the class Armatimonadia of the phylum Armatimonadetes.</title>
        <authorList>
            <person name="Li J."/>
            <person name="Kudo C."/>
            <person name="Tonouchi A."/>
        </authorList>
    </citation>
    <scope>NUCLEOTIDE SEQUENCE [LARGE SCALE GENOMIC DNA]</scope>
    <source>
        <strain evidence="6 7">AX-7</strain>
    </source>
</reference>
<keyword evidence="2 5" id="KW-0436">Ligase</keyword>
<dbReference type="PIRSF" id="PIRSF005378">
    <property type="entry name" value="RNA3'_term_phos_cycl_euk"/>
    <property type="match status" value="1"/>
</dbReference>
<keyword evidence="5" id="KW-0963">Cytoplasm</keyword>
<dbReference type="PANTHER" id="PTHR11096">
    <property type="entry name" value="RNA 3' TERMINAL PHOSPHATE CYCLASE"/>
    <property type="match status" value="1"/>
</dbReference>
<evidence type="ECO:0000256" key="5">
    <source>
        <dbReference type="HAMAP-Rule" id="MF_00200"/>
    </source>
</evidence>
<dbReference type="NCBIfam" id="TIGR03399">
    <property type="entry name" value="RNA_3prim_cycl"/>
    <property type="match status" value="1"/>
</dbReference>
<dbReference type="Proteomes" id="UP000287394">
    <property type="component" value="Chromosome"/>
</dbReference>
<dbReference type="InterPro" id="IPR013791">
    <property type="entry name" value="RNA3'-term_phos_cycl_insert"/>
</dbReference>
<dbReference type="Gene3D" id="3.65.10.20">
    <property type="entry name" value="RNA 3'-terminal phosphate cyclase domain"/>
    <property type="match status" value="1"/>
</dbReference>
<evidence type="ECO:0000256" key="2">
    <source>
        <dbReference type="ARBA" id="ARBA00022598"/>
    </source>
</evidence>
<dbReference type="Pfam" id="PF05189">
    <property type="entry name" value="RTC_insert"/>
    <property type="match status" value="1"/>
</dbReference>
<protein>
    <recommendedName>
        <fullName evidence="5">RNA 3'-terminal phosphate cyclase</fullName>
        <shortName evidence="5">RNA cyclase</shortName>
        <shortName evidence="5">RNA-3'-phosphate cyclase</shortName>
        <ecNumber evidence="5">6.5.1.4</ecNumber>
    </recommendedName>
</protein>
<dbReference type="NCBIfam" id="NF003246">
    <property type="entry name" value="PRK04204.1-2"/>
    <property type="match status" value="1"/>
</dbReference>
<keyword evidence="5" id="KW-0067">ATP-binding</keyword>
<organism evidence="6 7">
    <name type="scientific">Capsulimonas corticalis</name>
    <dbReference type="NCBI Taxonomy" id="2219043"/>
    <lineage>
        <taxon>Bacteria</taxon>
        <taxon>Bacillati</taxon>
        <taxon>Armatimonadota</taxon>
        <taxon>Armatimonadia</taxon>
        <taxon>Capsulimonadales</taxon>
        <taxon>Capsulimonadaceae</taxon>
        <taxon>Capsulimonas</taxon>
    </lineage>
</organism>
<proteinExistence type="inferred from homology"/>
<comment type="similarity">
    <text evidence="1 5">Belongs to the RNA 3'-terminal cyclase family. Type 1 subfamily.</text>
</comment>
<dbReference type="InterPro" id="IPR013792">
    <property type="entry name" value="RNA3'P_cycl/enolpyr_Trfase_a/b"/>
</dbReference>
<feature type="active site" description="Tele-AMP-histidine intermediate" evidence="5">
    <location>
        <position position="335"/>
    </location>
</feature>
<keyword evidence="3 5" id="KW-0547">Nucleotide-binding</keyword>
<dbReference type="Pfam" id="PF01137">
    <property type="entry name" value="RTC"/>
    <property type="match status" value="1"/>
</dbReference>
<dbReference type="PANTHER" id="PTHR11096:SF0">
    <property type="entry name" value="RNA 3'-TERMINAL PHOSPHATE CYCLASE"/>
    <property type="match status" value="1"/>
</dbReference>
<name>A0A402CTQ6_9BACT</name>
<dbReference type="SUPFAM" id="SSF55205">
    <property type="entry name" value="EPT/RTPC-like"/>
    <property type="match status" value="1"/>
</dbReference>
<dbReference type="EC" id="6.5.1.4" evidence="5"/>
<keyword evidence="7" id="KW-1185">Reference proteome</keyword>
<comment type="function">
    <text evidence="5">Catalyzes the conversion of 3'-phosphate to a 2',3'-cyclic phosphodiester at the end of RNA. The mechanism of action of the enzyme occurs in 3 steps: (A) adenylation of the enzyme by ATP; (B) transfer of adenylate to an RNA-N3'P to produce RNA-N3'PP5'A; (C) and attack of the adjacent 2'-hydroxyl on the 3'-phosphorus in the diester linkage to produce the cyclic end product. The biological role of this enzyme is unknown but it is likely to function in some aspects of cellular RNA processing.</text>
</comment>
<comment type="catalytic activity">
    <reaction evidence="4 5">
        <text>a 3'-end 3'-phospho-ribonucleotide-RNA + ATP = a 3'-end 2',3'-cyclophospho-ribonucleotide-RNA + AMP + diphosphate</text>
        <dbReference type="Rhea" id="RHEA:23976"/>
        <dbReference type="Rhea" id="RHEA-COMP:10463"/>
        <dbReference type="Rhea" id="RHEA-COMP:10464"/>
        <dbReference type="ChEBI" id="CHEBI:30616"/>
        <dbReference type="ChEBI" id="CHEBI:33019"/>
        <dbReference type="ChEBI" id="CHEBI:83062"/>
        <dbReference type="ChEBI" id="CHEBI:83064"/>
        <dbReference type="ChEBI" id="CHEBI:456215"/>
        <dbReference type="EC" id="6.5.1.4"/>
    </reaction>
</comment>
<feature type="binding site" evidence="5">
    <location>
        <begin position="309"/>
        <end position="313"/>
    </location>
    <ligand>
        <name>ATP</name>
        <dbReference type="ChEBI" id="CHEBI:30616"/>
    </ligand>
</feature>
<dbReference type="GO" id="GO:0006396">
    <property type="term" value="P:RNA processing"/>
    <property type="evidence" value="ECO:0007669"/>
    <property type="project" value="UniProtKB-UniRule"/>
</dbReference>
<sequence>MAQGRVRAFLLFINTSTPIDKVTMEDIVHIDGSHGEGGGQILRTSLSLAAITGRAVEFENIRAGRAKPGLKAQHLAAVRAAAEICGAGLSGAEVGSQRLGFYPATPPRPGKYRFEIGTAGASTLVMQTVLIPLALAQSSSEVVVTGGTHALHAPAYEYLAHVYGDLIADHGLTAIFDSTAAGFFPRGGGQIRAEIAPSYLERPVDLLQRGALVSVTAYIVTSNLPATVAARGETAVIEGLRGVVRPKIVTRDAPSLGPGACLVLVARAENAVAGFSAIGERGTPMETVVANACADLRAWLTSGAACEEHLADQLVLPMALVPETSRWSVSVVTDHLRTVLHIVRQFLDVETSLEEKTDGSGVVTMRGQAYR</sequence>
<feature type="binding site" evidence="5">
    <location>
        <position position="127"/>
    </location>
    <ligand>
        <name>ATP</name>
        <dbReference type="ChEBI" id="CHEBI:30616"/>
    </ligand>
</feature>
<dbReference type="GO" id="GO:0003963">
    <property type="term" value="F:RNA-3'-phosphate cyclase activity"/>
    <property type="evidence" value="ECO:0007669"/>
    <property type="project" value="UniProtKB-UniRule"/>
</dbReference>
<dbReference type="SUPFAM" id="SSF52913">
    <property type="entry name" value="RNA 3'-terminal phosphate cyclase, RPTC, insert domain"/>
    <property type="match status" value="1"/>
</dbReference>